<comment type="caution">
    <text evidence="2">The sequence shown here is derived from an EMBL/GenBank/DDBJ whole genome shotgun (WGS) entry which is preliminary data.</text>
</comment>
<dbReference type="PANTHER" id="PTHR43441:SF3">
    <property type="entry name" value="ACETYLTRANSFERASE"/>
    <property type="match status" value="1"/>
</dbReference>
<dbReference type="PROSITE" id="PS51186">
    <property type="entry name" value="GNAT"/>
    <property type="match status" value="1"/>
</dbReference>
<dbReference type="Pfam" id="PF13302">
    <property type="entry name" value="Acetyltransf_3"/>
    <property type="match status" value="1"/>
</dbReference>
<name>A0ABV0FG21_9NEIS</name>
<gene>
    <name evidence="2" type="ORF">ABGV49_18430</name>
</gene>
<proteinExistence type="predicted"/>
<dbReference type="RefSeq" id="WP_347371657.1">
    <property type="nucleotide sequence ID" value="NZ_JBDOJC010000001.1"/>
</dbReference>
<feature type="domain" description="N-acetyltransferase" evidence="1">
    <location>
        <begin position="39"/>
        <end position="188"/>
    </location>
</feature>
<dbReference type="EC" id="2.-.-.-" evidence="2"/>
<dbReference type="GO" id="GO:0016740">
    <property type="term" value="F:transferase activity"/>
    <property type="evidence" value="ECO:0007669"/>
    <property type="project" value="UniProtKB-KW"/>
</dbReference>
<sequence>MSDILLDIPDQIESKRLIIRSPMPGDGPAVYAAAAASLDALRAFPASMPWAMEEVSVDSLETFCRQSRVDYLARKGLTMLLFLKDGGHFVGVSGLHKLNWKHKQTELGYWCHSKLQGLGLISEAVRAICAFSQQELGLRRIACLADVENLSSRRVAERAGFQLEGILRNERIAPDGSLRDTALYALAN</sequence>
<evidence type="ECO:0000259" key="1">
    <source>
        <dbReference type="PROSITE" id="PS51186"/>
    </source>
</evidence>
<dbReference type="InterPro" id="IPR016181">
    <property type="entry name" value="Acyl_CoA_acyltransferase"/>
</dbReference>
<dbReference type="Gene3D" id="3.40.630.30">
    <property type="match status" value="1"/>
</dbReference>
<evidence type="ECO:0000313" key="3">
    <source>
        <dbReference type="Proteomes" id="UP001455709"/>
    </source>
</evidence>
<keyword evidence="2" id="KW-0808">Transferase</keyword>
<dbReference type="EMBL" id="JBDOJC010000001">
    <property type="protein sequence ID" value="MEO2219034.1"/>
    <property type="molecule type" value="Genomic_DNA"/>
</dbReference>
<dbReference type="InterPro" id="IPR051908">
    <property type="entry name" value="Ribosomal_N-acetyltransferase"/>
</dbReference>
<protein>
    <submittedName>
        <fullName evidence="2">GNAT family protein</fullName>
        <ecNumber evidence="2">2.-.-.-</ecNumber>
    </submittedName>
</protein>
<dbReference type="SUPFAM" id="SSF55729">
    <property type="entry name" value="Acyl-CoA N-acyltransferases (Nat)"/>
    <property type="match status" value="1"/>
</dbReference>
<accession>A0ABV0FG21</accession>
<reference evidence="2 3" key="1">
    <citation type="submission" date="2024-05" db="EMBL/GenBank/DDBJ databases">
        <authorList>
            <person name="De Oliveira J.P."/>
            <person name="Noriler S.A."/>
            <person name="De Oliveira A.G."/>
            <person name="Sipoli D.S."/>
        </authorList>
    </citation>
    <scope>NUCLEOTIDE SEQUENCE [LARGE SCALE GENOMIC DNA]</scope>
    <source>
        <strain evidence="2 3">LABIM189</strain>
    </source>
</reference>
<evidence type="ECO:0000313" key="2">
    <source>
        <dbReference type="EMBL" id="MEO2219034.1"/>
    </source>
</evidence>
<dbReference type="PANTHER" id="PTHR43441">
    <property type="entry name" value="RIBOSOMAL-PROTEIN-SERINE ACETYLTRANSFERASE"/>
    <property type="match status" value="1"/>
</dbReference>
<dbReference type="InterPro" id="IPR000182">
    <property type="entry name" value="GNAT_dom"/>
</dbReference>
<organism evidence="2 3">
    <name type="scientific">Chromobacterium vaccinii</name>
    <dbReference type="NCBI Taxonomy" id="1108595"/>
    <lineage>
        <taxon>Bacteria</taxon>
        <taxon>Pseudomonadati</taxon>
        <taxon>Pseudomonadota</taxon>
        <taxon>Betaproteobacteria</taxon>
        <taxon>Neisseriales</taxon>
        <taxon>Chromobacteriaceae</taxon>
        <taxon>Chromobacterium</taxon>
    </lineage>
</organism>
<keyword evidence="3" id="KW-1185">Reference proteome</keyword>
<dbReference type="Proteomes" id="UP001455709">
    <property type="component" value="Unassembled WGS sequence"/>
</dbReference>